<keyword evidence="2" id="KW-1185">Reference proteome</keyword>
<dbReference type="Proteomes" id="UP000824881">
    <property type="component" value="Unassembled WGS sequence"/>
</dbReference>
<accession>A0ACB7IPT3</accession>
<evidence type="ECO:0000313" key="1">
    <source>
        <dbReference type="EMBL" id="KAG9220257.1"/>
    </source>
</evidence>
<gene>
    <name evidence="1" type="ORF">CCMSSC00406_0006322</name>
</gene>
<evidence type="ECO:0000313" key="2">
    <source>
        <dbReference type="Proteomes" id="UP000824881"/>
    </source>
</evidence>
<comment type="caution">
    <text evidence="1">The sequence shown here is derived from an EMBL/GenBank/DDBJ whole genome shotgun (WGS) entry which is preliminary data.</text>
</comment>
<sequence length="413" mass="46760">MTDYSARPSIPENRFRHLLQSNDAPSHSERVVCLEKLSMYQHALVIVKEAVGSSAHPTEGPMPEIQRRIDDLQKIVSPFRKINQDILHDVFLYYVKSDYESHSDEFHIRAAPWILSVVCKSWRDLALSISQLWCYIQLGGLGWWCNEQTMTQIIRAKDGPFHLKLAPETAWPTEFFSVVDPLLYNTEDIVVRSACAAELENFSLEALSAVRRSSKNTVISLIECQGLCSKARFSLIPSPFISALGDGEEGEFWDECLTDIEITRTCYILHKFTAWAMRSLKVTDVPCSTEDRDGLAAHILINFATRSSSLLTSLTIARVPLTDLEVIVLIAGCPNLTQLTLHDLSYCDYQFLTDLEHHPKVDPLAYVPFLQDVTVPLCTHTVGFVNTRSLDYGPYDFVKKLRCEQLREVSASI</sequence>
<protein>
    <submittedName>
        <fullName evidence="1">Uncharacterized protein</fullName>
    </submittedName>
</protein>
<name>A0ACB7IPT3_PLECO</name>
<organism evidence="1 2">
    <name type="scientific">Pleurotus cornucopiae</name>
    <name type="common">Cornucopia mushroom</name>
    <dbReference type="NCBI Taxonomy" id="5321"/>
    <lineage>
        <taxon>Eukaryota</taxon>
        <taxon>Fungi</taxon>
        <taxon>Dikarya</taxon>
        <taxon>Basidiomycota</taxon>
        <taxon>Agaricomycotina</taxon>
        <taxon>Agaricomycetes</taxon>
        <taxon>Agaricomycetidae</taxon>
        <taxon>Agaricales</taxon>
        <taxon>Pleurotineae</taxon>
        <taxon>Pleurotaceae</taxon>
        <taxon>Pleurotus</taxon>
    </lineage>
</organism>
<dbReference type="EMBL" id="WQMT02000007">
    <property type="protein sequence ID" value="KAG9220257.1"/>
    <property type="molecule type" value="Genomic_DNA"/>
</dbReference>
<proteinExistence type="predicted"/>
<reference evidence="1 2" key="1">
    <citation type="journal article" date="2021" name="Appl. Environ. Microbiol.">
        <title>Genetic linkage and physical mapping for an oyster mushroom Pleurotus cornucopiae and QTL analysis for the trait cap color.</title>
        <authorList>
            <person name="Zhang Y."/>
            <person name="Gao W."/>
            <person name="Sonnenberg A."/>
            <person name="Chen Q."/>
            <person name="Zhang J."/>
            <person name="Huang C."/>
        </authorList>
    </citation>
    <scope>NUCLEOTIDE SEQUENCE [LARGE SCALE GENOMIC DNA]</scope>
    <source>
        <strain evidence="1">CCMSSC00406</strain>
    </source>
</reference>